<dbReference type="Proteomes" id="UP000190827">
    <property type="component" value="Unassembled WGS sequence"/>
</dbReference>
<accession>A0ABY1LMN3</accession>
<sequence>MDSSGRRRGASLHGGAVSRVEALNLRYAASASIARDGVEIVAVGDPVGARLNTVVRHLLNVVRDDGSELSEDLVGAARALRWRLMTQPQPLQFNADVQSAVGQISRQVQRLRGAVGYEALLDELVAAAQAVQESDPPVGTILMRSIEEVGSGSCLVVAASTTARVGLQSWLETLGVVVLTVGDLEREQPRLDQAYVVGPPRFFHSSLLTAPVIDAVSFVVPAWFGDRSIPRSVIAPFANGAITIKARVFTEGEVEESDSQVTDNEVEEDFLPQFAWGSRKSAEREPGSEEVEAQRVLLSGNLAIWLDDGDRIRVLDPGQPLGERVIYTDVRLVRAGVYLLLRRGETERGVLYQAALKLLGAKGGAAGATQRTWKATLAQRLVERGYRQVVGELRQRGVKAADRVRAWTDSNLVRPHRDHDFETMLEWLNIPLQPTFDHATMVRRALYQASADVRDQLEKAVSGADLATLEHDGHLSLDVETGGLRGIVATRVLAMSPFTEIVSRHDARVPFEDRSGQWLE</sequence>
<protein>
    <submittedName>
        <fullName evidence="1">Uncharacterized protein</fullName>
    </submittedName>
</protein>
<proteinExistence type="predicted"/>
<name>A0ABY1LMN3_9MICO</name>
<dbReference type="EMBL" id="FUZO01000001">
    <property type="protein sequence ID" value="SKC61774.1"/>
    <property type="molecule type" value="Genomic_DNA"/>
</dbReference>
<evidence type="ECO:0000313" key="2">
    <source>
        <dbReference type="Proteomes" id="UP000190827"/>
    </source>
</evidence>
<organism evidence="1 2">
    <name type="scientific">Plantibacter cousiniae</name>
    <name type="common">nom. nud.</name>
    <dbReference type="NCBI Taxonomy" id="199709"/>
    <lineage>
        <taxon>Bacteria</taxon>
        <taxon>Bacillati</taxon>
        <taxon>Actinomycetota</taxon>
        <taxon>Actinomycetes</taxon>
        <taxon>Micrococcales</taxon>
        <taxon>Microbacteriaceae</taxon>
        <taxon>Plantibacter</taxon>
    </lineage>
</organism>
<comment type="caution">
    <text evidence="1">The sequence shown here is derived from an EMBL/GenBank/DDBJ whole genome shotgun (WGS) entry which is preliminary data.</text>
</comment>
<reference evidence="1 2" key="1">
    <citation type="submission" date="2017-02" db="EMBL/GenBank/DDBJ databases">
        <authorList>
            <person name="Varghese N."/>
            <person name="Submissions S."/>
        </authorList>
    </citation>
    <scope>NUCLEOTIDE SEQUENCE [LARGE SCALE GENOMIC DNA]</scope>
    <source>
        <strain evidence="1 2">VKM Ac-1787</strain>
    </source>
</reference>
<keyword evidence="2" id="KW-1185">Reference proteome</keyword>
<gene>
    <name evidence="1" type="ORF">SAMN06295973_2519</name>
</gene>
<evidence type="ECO:0000313" key="1">
    <source>
        <dbReference type="EMBL" id="SKC61774.1"/>
    </source>
</evidence>